<dbReference type="Pfam" id="PF00903">
    <property type="entry name" value="Glyoxalase"/>
    <property type="match status" value="1"/>
</dbReference>
<dbReference type="InterPro" id="IPR041736">
    <property type="entry name" value="4OHPhenylPyrv_dOase_N"/>
</dbReference>
<keyword evidence="2 5" id="KW-0479">Metal-binding</keyword>
<dbReference type="PIRSF" id="PIRSF009283">
    <property type="entry name" value="HPP_dOase"/>
    <property type="match status" value="1"/>
</dbReference>
<dbReference type="PROSITE" id="PS51819">
    <property type="entry name" value="VOC"/>
    <property type="match status" value="2"/>
</dbReference>
<dbReference type="RefSeq" id="WP_043777404.1">
    <property type="nucleotide sequence ID" value="NZ_JMQI01000014.1"/>
</dbReference>
<dbReference type="GO" id="GO:0046872">
    <property type="term" value="F:metal ion binding"/>
    <property type="evidence" value="ECO:0007669"/>
    <property type="project" value="UniProtKB-KW"/>
</dbReference>
<comment type="cofactor">
    <cofactor evidence="5">
        <name>Fe cation</name>
        <dbReference type="ChEBI" id="CHEBI:24875"/>
    </cofactor>
    <text evidence="5">Binds 1 Fe cation per subunit.</text>
</comment>
<feature type="domain" description="VOC" evidence="6">
    <location>
        <begin position="13"/>
        <end position="139"/>
    </location>
</feature>
<evidence type="ECO:0000256" key="4">
    <source>
        <dbReference type="ARBA" id="ARBA00023004"/>
    </source>
</evidence>
<dbReference type="CDD" id="cd08342">
    <property type="entry name" value="HPPD_N_like"/>
    <property type="match status" value="1"/>
</dbReference>
<organism evidence="7 8">
    <name type="scientific">Amycolatopsis rifamycinica</name>
    <dbReference type="NCBI Taxonomy" id="287986"/>
    <lineage>
        <taxon>Bacteria</taxon>
        <taxon>Bacillati</taxon>
        <taxon>Actinomycetota</taxon>
        <taxon>Actinomycetes</taxon>
        <taxon>Pseudonocardiales</taxon>
        <taxon>Pseudonocardiaceae</taxon>
        <taxon>Amycolatopsis</taxon>
    </lineage>
</organism>
<keyword evidence="4 5" id="KW-0408">Iron</keyword>
<dbReference type="SUPFAM" id="SSF54593">
    <property type="entry name" value="Glyoxalase/Bleomycin resistance protein/Dihydroxybiphenyl dioxygenase"/>
    <property type="match status" value="1"/>
</dbReference>
<dbReference type="InterPro" id="IPR005956">
    <property type="entry name" value="4OHPhenylPyrv_dOase"/>
</dbReference>
<dbReference type="Gene3D" id="3.10.180.10">
    <property type="entry name" value="2,3-Dihydroxybiphenyl 1,2-Dioxygenase, domain 1"/>
    <property type="match status" value="2"/>
</dbReference>
<sequence length="350" mass="37764">MATPNPSALDGLELDYVRFYVGSLDTARDWLVRGYGLGERQLDDAGPDWASVRSVEIGANDVRFIFSEPLVEDHPGTAYVDHHGDGVSDIALRVSDAKAAFEAAVARGARPVAAPTSAGGVVTASIMGFGDTLHTFVEYPGGAPSPIVANAEEPGALLEIDHFAVCVESGHLDATVDFYRDVLGFELIFDETIAVGAQAMTTKVVQSKSGSVTFTLIEPDTSKEPGHIDDFLKDHGGAGVQHIAFSTNGIIEAVDLLRDRGVEFMGTPDSYYADLLQRVAPEQYSVANLRDQQVLVDEDHDGQLYQIFARSVHPRNTIFLELIERLGARGFGSGNITALYQAAERQRDHS</sequence>
<evidence type="ECO:0000256" key="5">
    <source>
        <dbReference type="PIRSR" id="PIRSR009283-1"/>
    </source>
</evidence>
<dbReference type="eggNOG" id="COG3185">
    <property type="taxonomic scope" value="Bacteria"/>
</dbReference>
<dbReference type="EMBL" id="JMQI01000014">
    <property type="protein sequence ID" value="KDN22755.1"/>
    <property type="molecule type" value="Genomic_DNA"/>
</dbReference>
<keyword evidence="7" id="KW-0560">Oxidoreductase</keyword>
<dbReference type="CDD" id="cd07250">
    <property type="entry name" value="HPPD_C_like"/>
    <property type="match status" value="1"/>
</dbReference>
<dbReference type="AlphaFoldDB" id="A0A066U6Q4"/>
<evidence type="ECO:0000313" key="7">
    <source>
        <dbReference type="EMBL" id="KDN22755.1"/>
    </source>
</evidence>
<dbReference type="InterPro" id="IPR041735">
    <property type="entry name" value="4OHPhenylPyrv_dOase_C"/>
</dbReference>
<feature type="binding site" evidence="5">
    <location>
        <position position="162"/>
    </location>
    <ligand>
        <name>Fe cation</name>
        <dbReference type="ChEBI" id="CHEBI:24875"/>
    </ligand>
</feature>
<dbReference type="InterPro" id="IPR029068">
    <property type="entry name" value="Glyas_Bleomycin-R_OHBP_Dase"/>
</dbReference>
<evidence type="ECO:0000256" key="3">
    <source>
        <dbReference type="ARBA" id="ARBA00022737"/>
    </source>
</evidence>
<keyword evidence="7" id="KW-0670">Pyruvate</keyword>
<comment type="caution">
    <text evidence="7">The sequence shown here is derived from an EMBL/GenBank/DDBJ whole genome shotgun (WGS) entry which is preliminary data.</text>
</comment>
<keyword evidence="7" id="KW-0223">Dioxygenase</keyword>
<dbReference type="Pfam" id="PF14696">
    <property type="entry name" value="Glyoxalase_5"/>
    <property type="match status" value="1"/>
</dbReference>
<evidence type="ECO:0000256" key="1">
    <source>
        <dbReference type="ARBA" id="ARBA00005877"/>
    </source>
</evidence>
<dbReference type="GO" id="GO:0006572">
    <property type="term" value="P:L-tyrosine catabolic process"/>
    <property type="evidence" value="ECO:0007669"/>
    <property type="project" value="TreeGrafter"/>
</dbReference>
<accession>A0A066U6Q4</accession>
<feature type="domain" description="VOC" evidence="6">
    <location>
        <begin position="159"/>
        <end position="310"/>
    </location>
</feature>
<name>A0A066U6Q4_9PSEU</name>
<gene>
    <name evidence="7" type="ORF">DV20_06890</name>
</gene>
<dbReference type="PANTHER" id="PTHR11959:SF1">
    <property type="entry name" value="4-HYDROXYPHENYLPYRUVATE DIOXYGENASE"/>
    <property type="match status" value="1"/>
</dbReference>
<comment type="similarity">
    <text evidence="1">Belongs to the 4HPPD family.</text>
</comment>
<feature type="binding site" evidence="5">
    <location>
        <position position="242"/>
    </location>
    <ligand>
        <name>Fe cation</name>
        <dbReference type="ChEBI" id="CHEBI:24875"/>
    </ligand>
</feature>
<dbReference type="InterPro" id="IPR004360">
    <property type="entry name" value="Glyas_Fos-R_dOase_dom"/>
</dbReference>
<dbReference type="Proteomes" id="UP000027345">
    <property type="component" value="Unassembled WGS sequence"/>
</dbReference>
<feature type="binding site" evidence="5">
    <location>
        <position position="321"/>
    </location>
    <ligand>
        <name>Fe cation</name>
        <dbReference type="ChEBI" id="CHEBI:24875"/>
    </ligand>
</feature>
<dbReference type="PANTHER" id="PTHR11959">
    <property type="entry name" value="4-HYDROXYPHENYLPYRUVATE DIOXYGENASE"/>
    <property type="match status" value="1"/>
</dbReference>
<reference evidence="7 8" key="1">
    <citation type="submission" date="2014-05" db="EMBL/GenBank/DDBJ databases">
        <title>Draft genome sequence of Amycolatopsis rifamycinica DSM 46095.</title>
        <authorList>
            <person name="Lal R."/>
            <person name="Saxena A."/>
            <person name="Kumari R."/>
            <person name="Mukherjee U."/>
            <person name="Singh P."/>
            <person name="Sangwan N."/>
            <person name="Mahato N.K."/>
        </authorList>
    </citation>
    <scope>NUCLEOTIDE SEQUENCE [LARGE SCALE GENOMIC DNA]</scope>
    <source>
        <strain evidence="7 8">DSM 46095</strain>
    </source>
</reference>
<dbReference type="GO" id="GO:0003868">
    <property type="term" value="F:4-hydroxyphenylpyruvate dioxygenase activity"/>
    <property type="evidence" value="ECO:0007669"/>
    <property type="project" value="InterPro"/>
</dbReference>
<evidence type="ECO:0000313" key="8">
    <source>
        <dbReference type="Proteomes" id="UP000027345"/>
    </source>
</evidence>
<keyword evidence="8" id="KW-1185">Reference proteome</keyword>
<protein>
    <submittedName>
        <fullName evidence="7">4-hydroxyphenylpyruvate dioxygenase</fullName>
    </submittedName>
</protein>
<proteinExistence type="inferred from homology"/>
<dbReference type="STRING" id="287986.DV20_06890"/>
<evidence type="ECO:0000256" key="2">
    <source>
        <dbReference type="ARBA" id="ARBA00022723"/>
    </source>
</evidence>
<keyword evidence="3" id="KW-0677">Repeat</keyword>
<dbReference type="NCBIfam" id="TIGR01263">
    <property type="entry name" value="4HPPD"/>
    <property type="match status" value="1"/>
</dbReference>
<dbReference type="OrthoDB" id="9780241at2"/>
<evidence type="ECO:0000259" key="6">
    <source>
        <dbReference type="PROSITE" id="PS51819"/>
    </source>
</evidence>
<dbReference type="InterPro" id="IPR037523">
    <property type="entry name" value="VOC_core"/>
</dbReference>